<evidence type="ECO:0000313" key="3">
    <source>
        <dbReference type="Proteomes" id="UP000287651"/>
    </source>
</evidence>
<comment type="caution">
    <text evidence="2">The sequence shown here is derived from an EMBL/GenBank/DDBJ whole genome shotgun (WGS) entry which is preliminary data.</text>
</comment>
<dbReference type="Proteomes" id="UP000287651">
    <property type="component" value="Unassembled WGS sequence"/>
</dbReference>
<dbReference type="EMBL" id="AMZH03019546">
    <property type="protein sequence ID" value="RRT40229.1"/>
    <property type="molecule type" value="Genomic_DNA"/>
</dbReference>
<feature type="region of interest" description="Disordered" evidence="1">
    <location>
        <begin position="56"/>
        <end position="100"/>
    </location>
</feature>
<name>A0A426XL44_ENSVE</name>
<organism evidence="2 3">
    <name type="scientific">Ensete ventricosum</name>
    <name type="common">Abyssinian banana</name>
    <name type="synonym">Musa ensete</name>
    <dbReference type="NCBI Taxonomy" id="4639"/>
    <lineage>
        <taxon>Eukaryota</taxon>
        <taxon>Viridiplantae</taxon>
        <taxon>Streptophyta</taxon>
        <taxon>Embryophyta</taxon>
        <taxon>Tracheophyta</taxon>
        <taxon>Spermatophyta</taxon>
        <taxon>Magnoliopsida</taxon>
        <taxon>Liliopsida</taxon>
        <taxon>Zingiberales</taxon>
        <taxon>Musaceae</taxon>
        <taxon>Ensete</taxon>
    </lineage>
</organism>
<evidence type="ECO:0000313" key="2">
    <source>
        <dbReference type="EMBL" id="RRT40229.1"/>
    </source>
</evidence>
<feature type="compositionally biased region" description="Basic and acidic residues" evidence="1">
    <location>
        <begin position="82"/>
        <end position="100"/>
    </location>
</feature>
<protein>
    <submittedName>
        <fullName evidence="2">Uncharacterized protein</fullName>
    </submittedName>
</protein>
<dbReference type="AlphaFoldDB" id="A0A426XL44"/>
<reference evidence="2 3" key="1">
    <citation type="journal article" date="2014" name="Agronomy (Basel)">
        <title>A Draft Genome Sequence for Ensete ventricosum, the Drought-Tolerant Tree Against Hunger.</title>
        <authorList>
            <person name="Harrison J."/>
            <person name="Moore K.A."/>
            <person name="Paszkiewicz K."/>
            <person name="Jones T."/>
            <person name="Grant M."/>
            <person name="Ambacheew D."/>
            <person name="Muzemil S."/>
            <person name="Studholme D.J."/>
        </authorList>
    </citation>
    <scope>NUCLEOTIDE SEQUENCE [LARGE SCALE GENOMIC DNA]</scope>
</reference>
<proteinExistence type="predicted"/>
<accession>A0A426XL44</accession>
<evidence type="ECO:0000256" key="1">
    <source>
        <dbReference type="SAM" id="MobiDB-lite"/>
    </source>
</evidence>
<sequence length="100" mass="10869">MQGGGFLRQRCDAFNKEVDGGYAAMGLFWMAVTRSSEQAMPAVQGSTAVIQSRALSASRARRDGMVASTACKNQREEEEEAALERHEKSGSCDPSKKQKP</sequence>
<gene>
    <name evidence="2" type="ORF">B296_00048245</name>
</gene>